<dbReference type="PANTHER" id="PTHR18964">
    <property type="entry name" value="ROK (REPRESSOR, ORF, KINASE) FAMILY"/>
    <property type="match status" value="1"/>
</dbReference>
<dbReference type="RefSeq" id="WP_071874599.1">
    <property type="nucleotide sequence ID" value="NZ_JBHSHF010000019.1"/>
</dbReference>
<gene>
    <name evidence="2" type="ORF">RU93_GL001889</name>
</gene>
<dbReference type="Pfam" id="PF00480">
    <property type="entry name" value="ROK"/>
    <property type="match status" value="1"/>
</dbReference>
<dbReference type="PANTHER" id="PTHR18964:SF170">
    <property type="entry name" value="SUGAR KINASE"/>
    <property type="match status" value="1"/>
</dbReference>
<dbReference type="AlphaFoldDB" id="A0A1L8QU55"/>
<dbReference type="Gene3D" id="3.30.420.40">
    <property type="match status" value="2"/>
</dbReference>
<evidence type="ECO:0008006" key="4">
    <source>
        <dbReference type="Google" id="ProtNLM"/>
    </source>
</evidence>
<evidence type="ECO:0000256" key="1">
    <source>
        <dbReference type="ARBA" id="ARBA00006479"/>
    </source>
</evidence>
<evidence type="ECO:0000313" key="3">
    <source>
        <dbReference type="Proteomes" id="UP000182149"/>
    </source>
</evidence>
<dbReference type="SUPFAM" id="SSF53067">
    <property type="entry name" value="Actin-like ATPase domain"/>
    <property type="match status" value="1"/>
</dbReference>
<sequence>MTLAVFDIGGSAVKYGKWENQTLSETGQFKTPETLTAMQDEMKAVIAHFGDEIEGVAISSPGAVNVKDRRIDGISAVEYLHQRPIFDELEAALGYPITIENDANCAGICEMKLGAGQGVQHAIFVVIGTGVGGAIFINGQLYKGAHLFGGEFGLVMNANGQSLSTNGTAVNTAARFSKEKGTTISGKELFDLADAGDVAAMESLNGMYDHLAEALYNLQVSIDPEMIIIGGGISARPDVTEAIRMRLATLLEANLVPGAMPLVKACTFQNNANLIGAAVNYEIVTQA</sequence>
<name>A0A1L8QU55_9ENTE</name>
<dbReference type="EMBL" id="JXKD01000005">
    <property type="protein sequence ID" value="OJG11016.1"/>
    <property type="molecule type" value="Genomic_DNA"/>
</dbReference>
<dbReference type="InterPro" id="IPR043129">
    <property type="entry name" value="ATPase_NBD"/>
</dbReference>
<comment type="caution">
    <text evidence="2">The sequence shown here is derived from an EMBL/GenBank/DDBJ whole genome shotgun (WGS) entry which is preliminary data.</text>
</comment>
<keyword evidence="3" id="KW-1185">Reference proteome</keyword>
<comment type="similarity">
    <text evidence="1">Belongs to the ROK (NagC/XylR) family.</text>
</comment>
<evidence type="ECO:0000313" key="2">
    <source>
        <dbReference type="EMBL" id="OJG11016.1"/>
    </source>
</evidence>
<accession>A0A1L8QU55</accession>
<organism evidence="2 3">
    <name type="scientific">Enterococcus aquimarinus</name>
    <dbReference type="NCBI Taxonomy" id="328396"/>
    <lineage>
        <taxon>Bacteria</taxon>
        <taxon>Bacillati</taxon>
        <taxon>Bacillota</taxon>
        <taxon>Bacilli</taxon>
        <taxon>Lactobacillales</taxon>
        <taxon>Enterococcaceae</taxon>
        <taxon>Enterococcus</taxon>
    </lineage>
</organism>
<protein>
    <recommendedName>
        <fullName evidence="4">ROK family protein</fullName>
    </recommendedName>
</protein>
<dbReference type="Proteomes" id="UP000182149">
    <property type="component" value="Unassembled WGS sequence"/>
</dbReference>
<dbReference type="STRING" id="328396.RU93_GL001889"/>
<proteinExistence type="inferred from homology"/>
<dbReference type="InterPro" id="IPR000600">
    <property type="entry name" value="ROK"/>
</dbReference>
<dbReference type="OrthoDB" id="9795247at2"/>
<reference evidence="2 3" key="1">
    <citation type="submission" date="2014-12" db="EMBL/GenBank/DDBJ databases">
        <title>Draft genome sequences of 29 type strains of Enterococci.</title>
        <authorList>
            <person name="Zhong Z."/>
            <person name="Sun Z."/>
            <person name="Liu W."/>
            <person name="Zhang W."/>
            <person name="Zhang H."/>
        </authorList>
    </citation>
    <scope>NUCLEOTIDE SEQUENCE [LARGE SCALE GENOMIC DNA]</scope>
    <source>
        <strain evidence="2 3">DSM 17690</strain>
    </source>
</reference>
<dbReference type="CDD" id="cd24152">
    <property type="entry name" value="ASKHA_NBD_ROK-like"/>
    <property type="match status" value="1"/>
</dbReference>